<protein>
    <submittedName>
        <fullName evidence="1">Uncharacterized protein</fullName>
    </submittedName>
</protein>
<name>A0A0B8QKW0_9VIBR</name>
<evidence type="ECO:0000313" key="2">
    <source>
        <dbReference type="Proteomes" id="UP000031666"/>
    </source>
</evidence>
<sequence>MSRDMESISIQLLVQPFPVLRMAADLQPTPITQTIHMGHHYFIQIRN</sequence>
<evidence type="ECO:0000313" key="1">
    <source>
        <dbReference type="EMBL" id="GAM75743.1"/>
    </source>
</evidence>
<comment type="caution">
    <text evidence="1">The sequence shown here is derived from an EMBL/GenBank/DDBJ whole genome shotgun (WGS) entry which is preliminary data.</text>
</comment>
<organism evidence="1 2">
    <name type="scientific">Vibrio ishigakensis</name>
    <dbReference type="NCBI Taxonomy" id="1481914"/>
    <lineage>
        <taxon>Bacteria</taxon>
        <taxon>Pseudomonadati</taxon>
        <taxon>Pseudomonadota</taxon>
        <taxon>Gammaproteobacteria</taxon>
        <taxon>Vibrionales</taxon>
        <taxon>Vibrionaceae</taxon>
        <taxon>Vibrio</taxon>
    </lineage>
</organism>
<dbReference type="EMBL" id="BBSC01000004">
    <property type="protein sequence ID" value="GAM75743.1"/>
    <property type="molecule type" value="Genomic_DNA"/>
</dbReference>
<dbReference type="AlphaFoldDB" id="A0A0B8QKW0"/>
<dbReference type="STRING" id="1481914.JCM19241_3655"/>
<reference evidence="1 2" key="2">
    <citation type="submission" date="2015-01" db="EMBL/GenBank/DDBJ databases">
        <authorList>
            <consortium name="NBRP consortium"/>
            <person name="Sawabe T."/>
            <person name="Meirelles P."/>
            <person name="Feng G."/>
            <person name="Sayaka M."/>
            <person name="Hattori M."/>
            <person name="Ohkuma M."/>
        </authorList>
    </citation>
    <scope>NUCLEOTIDE SEQUENCE [LARGE SCALE GENOMIC DNA]</scope>
    <source>
        <strain evidence="2">JCM 19241</strain>
    </source>
</reference>
<proteinExistence type="predicted"/>
<dbReference type="Proteomes" id="UP000031666">
    <property type="component" value="Unassembled WGS sequence"/>
</dbReference>
<reference evidence="1 2" key="1">
    <citation type="submission" date="2015-01" db="EMBL/GenBank/DDBJ databases">
        <title>Vibrio sp. C94 JCM 19241 whole genome shotgun sequence.</title>
        <authorList>
            <person name="Sawabe T."/>
            <person name="Meirelles P."/>
            <person name="Feng G."/>
            <person name="Sayaka M."/>
            <person name="Hattori M."/>
            <person name="Ohkuma M."/>
        </authorList>
    </citation>
    <scope>NUCLEOTIDE SEQUENCE [LARGE SCALE GENOMIC DNA]</scope>
    <source>
        <strain evidence="2">JCM 19241</strain>
    </source>
</reference>
<gene>
    <name evidence="1" type="ORF">JCM19241_3655</name>
</gene>
<accession>A0A0B8QKW0</accession>